<dbReference type="Gene3D" id="3.30.460.10">
    <property type="entry name" value="Beta Polymerase, domain 2"/>
    <property type="match status" value="1"/>
</dbReference>
<protein>
    <submittedName>
        <fullName evidence="2">DNA polymerase subunit beta</fullName>
    </submittedName>
</protein>
<name>A0A511QXS9_9DEIN</name>
<sequence>MDQVIAQILALLKSDPKVMGVLLTGSRARGDATPGSDFDFWVLLSGVNERRFRSEEQQGYLVEMHFRNLVQARDKMRRHAMELYSHLDGKILFDPEGKLAELRVEAQQLFEAYQMPEAERKALAYWLENARRKLQTALSEQAQLKMGYLASIQGWKILEGLWAANHKPMPPAGAVLAHITRLEAPLPHFELINGLFASDPLSRSKTALVLIDWILPRIN</sequence>
<dbReference type="InterPro" id="IPR043519">
    <property type="entry name" value="NT_sf"/>
</dbReference>
<dbReference type="GO" id="GO:0016779">
    <property type="term" value="F:nucleotidyltransferase activity"/>
    <property type="evidence" value="ECO:0007669"/>
    <property type="project" value="InterPro"/>
</dbReference>
<comment type="caution">
    <text evidence="2">The sequence shown here is derived from an EMBL/GenBank/DDBJ whole genome shotgun (WGS) entry which is preliminary data.</text>
</comment>
<reference evidence="2 3" key="1">
    <citation type="submission" date="2019-07" db="EMBL/GenBank/DDBJ databases">
        <title>Whole genome shotgun sequence of Meiothermus hypogaeus NBRC 106114.</title>
        <authorList>
            <person name="Hosoyama A."/>
            <person name="Uohara A."/>
            <person name="Ohji S."/>
            <person name="Ichikawa N."/>
        </authorList>
    </citation>
    <scope>NUCLEOTIDE SEQUENCE [LARGE SCALE GENOMIC DNA]</scope>
    <source>
        <strain evidence="2 3">NBRC 106114</strain>
    </source>
</reference>
<evidence type="ECO:0000313" key="3">
    <source>
        <dbReference type="Proteomes" id="UP000321197"/>
    </source>
</evidence>
<evidence type="ECO:0000259" key="1">
    <source>
        <dbReference type="Pfam" id="PF01909"/>
    </source>
</evidence>
<dbReference type="EMBL" id="BJXL01000005">
    <property type="protein sequence ID" value="GEM82189.1"/>
    <property type="molecule type" value="Genomic_DNA"/>
</dbReference>
<organism evidence="2 3">
    <name type="scientific">Meiothermus hypogaeus NBRC 106114</name>
    <dbReference type="NCBI Taxonomy" id="1227553"/>
    <lineage>
        <taxon>Bacteria</taxon>
        <taxon>Thermotogati</taxon>
        <taxon>Deinococcota</taxon>
        <taxon>Deinococci</taxon>
        <taxon>Thermales</taxon>
        <taxon>Thermaceae</taxon>
        <taxon>Meiothermus</taxon>
    </lineage>
</organism>
<proteinExistence type="predicted"/>
<dbReference type="InterPro" id="IPR002934">
    <property type="entry name" value="Polymerase_NTP_transf_dom"/>
</dbReference>
<accession>A0A511QXS9</accession>
<evidence type="ECO:0000313" key="2">
    <source>
        <dbReference type="EMBL" id="GEM82189.1"/>
    </source>
</evidence>
<dbReference type="CDD" id="cd05403">
    <property type="entry name" value="NT_KNTase_like"/>
    <property type="match status" value="1"/>
</dbReference>
<dbReference type="RefSeq" id="WP_119340474.1">
    <property type="nucleotide sequence ID" value="NZ_BJXL01000005.1"/>
</dbReference>
<dbReference type="AlphaFoldDB" id="A0A511QXS9"/>
<gene>
    <name evidence="2" type="ORF">MHY01S_03550</name>
</gene>
<dbReference type="Pfam" id="PF01909">
    <property type="entry name" value="NTP_transf_2"/>
    <property type="match status" value="1"/>
</dbReference>
<dbReference type="SUPFAM" id="SSF81301">
    <property type="entry name" value="Nucleotidyltransferase"/>
    <property type="match status" value="1"/>
</dbReference>
<dbReference type="Proteomes" id="UP000321197">
    <property type="component" value="Unassembled WGS sequence"/>
</dbReference>
<feature type="domain" description="Polymerase nucleotidyl transferase" evidence="1">
    <location>
        <begin position="7"/>
        <end position="61"/>
    </location>
</feature>
<dbReference type="OrthoDB" id="4212332at2"/>